<dbReference type="AlphaFoldDB" id="A0A3B7M022"/>
<dbReference type="PANTHER" id="PTHR41260:SF1">
    <property type="entry name" value="PROTEIN ECSC"/>
    <property type="match status" value="1"/>
</dbReference>
<name>A0A3B7M022_9GAMM</name>
<proteinExistence type="predicted"/>
<reference evidence="3" key="1">
    <citation type="submission" date="2018-09" db="EMBL/GenBank/DDBJ databases">
        <title>The complete genome of Acinetobacter sp. strain WCHAc010005.</title>
        <authorList>
            <person name="Hu Y."/>
            <person name="Long H."/>
            <person name="Feng Y."/>
            <person name="Zong Z."/>
        </authorList>
    </citation>
    <scope>NUCLEOTIDE SEQUENCE [LARGE SCALE GENOMIC DNA]</scope>
    <source>
        <strain evidence="3">WCHAc010005</strain>
    </source>
</reference>
<dbReference type="KEGG" id="achi:CDG60_04530"/>
<dbReference type="EMBL" id="CP032134">
    <property type="protein sequence ID" value="AXY55913.1"/>
    <property type="molecule type" value="Genomic_DNA"/>
</dbReference>
<feature type="region of interest" description="Disordered" evidence="1">
    <location>
        <begin position="368"/>
        <end position="455"/>
    </location>
</feature>
<dbReference type="InterPro" id="IPR024787">
    <property type="entry name" value="EcsC"/>
</dbReference>
<dbReference type="Pfam" id="PF12787">
    <property type="entry name" value="EcsC"/>
    <property type="match status" value="1"/>
</dbReference>
<feature type="compositionally biased region" description="Basic and acidic residues" evidence="1">
    <location>
        <begin position="391"/>
        <end position="401"/>
    </location>
</feature>
<evidence type="ECO:0000313" key="3">
    <source>
        <dbReference type="Proteomes" id="UP000263753"/>
    </source>
</evidence>
<evidence type="ECO:0000313" key="2">
    <source>
        <dbReference type="EMBL" id="AXY55913.1"/>
    </source>
</evidence>
<dbReference type="RefSeq" id="WP_087513757.1">
    <property type="nucleotide sequence ID" value="NZ_CP032134.1"/>
</dbReference>
<feature type="compositionally biased region" description="Polar residues" evidence="1">
    <location>
        <begin position="368"/>
        <end position="390"/>
    </location>
</feature>
<evidence type="ECO:0000256" key="1">
    <source>
        <dbReference type="SAM" id="MobiDB-lite"/>
    </source>
</evidence>
<dbReference type="Proteomes" id="UP000263753">
    <property type="component" value="Chromosome"/>
</dbReference>
<dbReference type="PANTHER" id="PTHR41260">
    <property type="entry name" value="PROTEIN ECSC"/>
    <property type="match status" value="1"/>
</dbReference>
<accession>A0A3B7M022</accession>
<organism evidence="2 3">
    <name type="scientific">Acinetobacter chinensis</name>
    <dbReference type="NCBI Taxonomy" id="2004650"/>
    <lineage>
        <taxon>Bacteria</taxon>
        <taxon>Pseudomonadati</taxon>
        <taxon>Pseudomonadota</taxon>
        <taxon>Gammaproteobacteria</taxon>
        <taxon>Moraxellales</taxon>
        <taxon>Moraxellaceae</taxon>
        <taxon>Acinetobacter</taxon>
    </lineage>
</organism>
<sequence>MADTKNKQSGGIISSAFGVAKKLSSTGIQLLNQVAPDSVTRITQPLVGHQVVEGSARKMGAFEARKYEDPKQMLKDHLPQVSRQVLGRHYGKVNQVAHFVSPQLSDRISDYFFEQLNTFSSDISSVDALLDEAGIRDLEELTQDVDRSRRISQAFAEQNKWIASVQGALTGATGAVGSAVDIPASIILALRTIYQVGRSYGFELNKETEQDIVQFIFRQVDLGLIAEKQAMLLGLKAVSNVLKTHDVQQLQLLLGSGNDLEALKKWLTTDEGELKWAWLNNIPKVSVLGKLTPLISASVSAVYSWKLVEDVNVKAQQVFSGARAYLIDHKDAGLSPVAAYEKSLELISQAAPKLIGQIEKVKQEKSLQQAETDVTPDSESSAVAQKQAETTAKDTVAEPKRSVRKPAVTKNTAASAKEKSASATVEPVKKSTAGTAKTTRRRTAVKTVKDTDTES</sequence>
<gene>
    <name evidence="2" type="ORF">CDG60_04530</name>
</gene>
<protein>
    <submittedName>
        <fullName evidence="2">EcsC family protein</fullName>
    </submittedName>
</protein>